<dbReference type="EMBL" id="JBGMDY010000001">
    <property type="protein sequence ID" value="KAL2347672.1"/>
    <property type="molecule type" value="Genomic_DNA"/>
</dbReference>
<accession>A0ABD1NJ30</accession>
<protein>
    <recommendedName>
        <fullName evidence="3">Secreted protein</fullName>
    </recommendedName>
</protein>
<comment type="caution">
    <text evidence="1">The sequence shown here is derived from an EMBL/GenBank/DDBJ whole genome shotgun (WGS) entry which is preliminary data.</text>
</comment>
<evidence type="ECO:0008006" key="3">
    <source>
        <dbReference type="Google" id="ProtNLM"/>
    </source>
</evidence>
<organism evidence="1 2">
    <name type="scientific">Flemingia macrophylla</name>
    <dbReference type="NCBI Taxonomy" id="520843"/>
    <lineage>
        <taxon>Eukaryota</taxon>
        <taxon>Viridiplantae</taxon>
        <taxon>Streptophyta</taxon>
        <taxon>Embryophyta</taxon>
        <taxon>Tracheophyta</taxon>
        <taxon>Spermatophyta</taxon>
        <taxon>Magnoliopsida</taxon>
        <taxon>eudicotyledons</taxon>
        <taxon>Gunneridae</taxon>
        <taxon>Pentapetalae</taxon>
        <taxon>rosids</taxon>
        <taxon>fabids</taxon>
        <taxon>Fabales</taxon>
        <taxon>Fabaceae</taxon>
        <taxon>Papilionoideae</taxon>
        <taxon>50 kb inversion clade</taxon>
        <taxon>NPAAA clade</taxon>
        <taxon>indigoferoid/millettioid clade</taxon>
        <taxon>Phaseoleae</taxon>
        <taxon>Flemingia</taxon>
    </lineage>
</organism>
<keyword evidence="2" id="KW-1185">Reference proteome</keyword>
<evidence type="ECO:0000313" key="1">
    <source>
        <dbReference type="EMBL" id="KAL2347672.1"/>
    </source>
</evidence>
<proteinExistence type="predicted"/>
<gene>
    <name evidence="1" type="ORF">Fmac_001672</name>
</gene>
<reference evidence="1 2" key="1">
    <citation type="submission" date="2024-08" db="EMBL/GenBank/DDBJ databases">
        <title>Insights into the chromosomal genome structure of Flemingia macrophylla.</title>
        <authorList>
            <person name="Ding Y."/>
            <person name="Zhao Y."/>
            <person name="Bi W."/>
            <person name="Wu M."/>
            <person name="Zhao G."/>
            <person name="Gong Y."/>
            <person name="Li W."/>
            <person name="Zhang P."/>
        </authorList>
    </citation>
    <scope>NUCLEOTIDE SEQUENCE [LARGE SCALE GENOMIC DNA]</scope>
    <source>
        <strain evidence="1">DYQJB</strain>
        <tissue evidence="1">Leaf</tissue>
    </source>
</reference>
<sequence length="93" mass="10657">MRVATWSCCRVCGFGAIWLGKVALMVEVLDIVHQLLLVAVEVVDGAVEFEELHWDDWRIGLQDIVPSWHYDHNLVTLSQLLSRGWFDGVVQEH</sequence>
<dbReference type="Proteomes" id="UP001603857">
    <property type="component" value="Unassembled WGS sequence"/>
</dbReference>
<evidence type="ECO:0000313" key="2">
    <source>
        <dbReference type="Proteomes" id="UP001603857"/>
    </source>
</evidence>
<dbReference type="AlphaFoldDB" id="A0ABD1NJ30"/>
<name>A0ABD1NJ30_9FABA</name>